<dbReference type="InterPro" id="IPR016140">
    <property type="entry name" value="Bifunc_inhib/LTP/seed_store"/>
</dbReference>
<proteinExistence type="inferred from homology"/>
<evidence type="ECO:0000256" key="7">
    <source>
        <dbReference type="ARBA" id="ARBA00023180"/>
    </source>
</evidence>
<dbReference type="EMBL" id="CACSLK010020742">
    <property type="protein sequence ID" value="CAA0821232.1"/>
    <property type="molecule type" value="Genomic_DNA"/>
</dbReference>
<evidence type="ECO:0000256" key="2">
    <source>
        <dbReference type="ARBA" id="ARBA00009748"/>
    </source>
</evidence>
<comment type="caution">
    <text evidence="12">The sequence shown here is derived from an EMBL/GenBank/DDBJ whole genome shotgun (WGS) entry which is preliminary data.</text>
</comment>
<dbReference type="Proteomes" id="UP001153555">
    <property type="component" value="Unassembled WGS sequence"/>
</dbReference>
<evidence type="ECO:0000256" key="3">
    <source>
        <dbReference type="ARBA" id="ARBA00022475"/>
    </source>
</evidence>
<accession>A0A9N7MWQ2</accession>
<evidence type="ECO:0000256" key="9">
    <source>
        <dbReference type="SAM" id="Phobius"/>
    </source>
</evidence>
<evidence type="ECO:0000313" key="12">
    <source>
        <dbReference type="EMBL" id="CAA0821232.1"/>
    </source>
</evidence>
<evidence type="ECO:0000256" key="4">
    <source>
        <dbReference type="ARBA" id="ARBA00022622"/>
    </source>
</evidence>
<dbReference type="GO" id="GO:0098552">
    <property type="term" value="C:side of membrane"/>
    <property type="evidence" value="ECO:0007669"/>
    <property type="project" value="UniProtKB-KW"/>
</dbReference>
<comment type="subcellular location">
    <subcellularLocation>
        <location evidence="1">Cell membrane</location>
        <topology evidence="1">Lipid-anchor</topology>
        <topology evidence="1">GPI-anchor</topology>
    </subcellularLocation>
</comment>
<evidence type="ECO:0000256" key="5">
    <source>
        <dbReference type="ARBA" id="ARBA00022729"/>
    </source>
</evidence>
<dbReference type="Pfam" id="PF14368">
    <property type="entry name" value="LTP_2"/>
    <property type="match status" value="1"/>
</dbReference>
<keyword evidence="7" id="KW-0325">Glycoprotein</keyword>
<name>A0A9N7MWQ2_STRHE</name>
<evidence type="ECO:0000256" key="10">
    <source>
        <dbReference type="SAM" id="SignalP"/>
    </source>
</evidence>
<keyword evidence="3" id="KW-1003">Cell membrane</keyword>
<dbReference type="AlphaFoldDB" id="A0A9N7MWQ2"/>
<reference evidence="12" key="1">
    <citation type="submission" date="2019-12" db="EMBL/GenBank/DDBJ databases">
        <authorList>
            <person name="Scholes J."/>
        </authorList>
    </citation>
    <scope>NUCLEOTIDE SEQUENCE</scope>
</reference>
<feature type="domain" description="Bifunctional inhibitor/plant lipid transfer protein/seed storage helical" evidence="11">
    <location>
        <begin position="23"/>
        <end position="108"/>
    </location>
</feature>
<comment type="similarity">
    <text evidence="2">Belongs to the plant LTP family.</text>
</comment>
<feature type="transmembrane region" description="Helical" evidence="9">
    <location>
        <begin position="130"/>
        <end position="152"/>
    </location>
</feature>
<evidence type="ECO:0000313" key="13">
    <source>
        <dbReference type="Proteomes" id="UP001153555"/>
    </source>
</evidence>
<protein>
    <recommendedName>
        <fullName evidence="11">Bifunctional inhibitor/plant lipid transfer protein/seed storage helical domain-containing protein</fullName>
    </recommendedName>
</protein>
<dbReference type="SUPFAM" id="SSF47699">
    <property type="entry name" value="Bifunctional inhibitor/lipid-transfer protein/seed storage 2S albumin"/>
    <property type="match status" value="1"/>
</dbReference>
<dbReference type="InterPro" id="IPR036312">
    <property type="entry name" value="Bifun_inhib/LTP/seed_sf"/>
</dbReference>
<keyword evidence="9" id="KW-0812">Transmembrane</keyword>
<dbReference type="OrthoDB" id="884232at2759"/>
<sequence>MKKLKVLLSGFLAILISLSCLAIENDAQFQQCTNKLRFCVKYLNNETSQPLDSCCGPLDYVIKSIPECLCSLLSTVRGKLAEQSSINNVSRLAQELPNRCGHYINPLGCIAGTSDRRSVDLVPNSISSELWSSSWIAIVCGALIVHFLHGFAI</sequence>
<evidence type="ECO:0000259" key="11">
    <source>
        <dbReference type="Pfam" id="PF14368"/>
    </source>
</evidence>
<keyword evidence="8" id="KW-0449">Lipoprotein</keyword>
<keyword evidence="9" id="KW-0472">Membrane</keyword>
<feature type="chain" id="PRO_5040205409" description="Bifunctional inhibitor/plant lipid transfer protein/seed storage helical domain-containing protein" evidence="10">
    <location>
        <begin position="23"/>
        <end position="153"/>
    </location>
</feature>
<evidence type="ECO:0000256" key="8">
    <source>
        <dbReference type="ARBA" id="ARBA00023288"/>
    </source>
</evidence>
<gene>
    <name evidence="12" type="ORF">SHERM_19234</name>
</gene>
<keyword evidence="6" id="KW-1015">Disulfide bond</keyword>
<dbReference type="GO" id="GO:0005886">
    <property type="term" value="C:plasma membrane"/>
    <property type="evidence" value="ECO:0007669"/>
    <property type="project" value="UniProtKB-SubCell"/>
</dbReference>
<dbReference type="Gene3D" id="1.10.110.10">
    <property type="entry name" value="Plant lipid-transfer and hydrophobic proteins"/>
    <property type="match status" value="1"/>
</dbReference>
<dbReference type="PANTHER" id="PTHR33044">
    <property type="entry name" value="BIFUNCTIONAL INHIBITOR/LIPID-TRANSFER PROTEIN/SEED STORAGE 2S ALBUMIN SUPERFAMILY PROTEIN-RELATED"/>
    <property type="match status" value="1"/>
</dbReference>
<organism evidence="12 13">
    <name type="scientific">Striga hermonthica</name>
    <name type="common">Purple witchweed</name>
    <name type="synonym">Buchnera hermonthica</name>
    <dbReference type="NCBI Taxonomy" id="68872"/>
    <lineage>
        <taxon>Eukaryota</taxon>
        <taxon>Viridiplantae</taxon>
        <taxon>Streptophyta</taxon>
        <taxon>Embryophyta</taxon>
        <taxon>Tracheophyta</taxon>
        <taxon>Spermatophyta</taxon>
        <taxon>Magnoliopsida</taxon>
        <taxon>eudicotyledons</taxon>
        <taxon>Gunneridae</taxon>
        <taxon>Pentapetalae</taxon>
        <taxon>asterids</taxon>
        <taxon>lamiids</taxon>
        <taxon>Lamiales</taxon>
        <taxon>Orobanchaceae</taxon>
        <taxon>Buchnereae</taxon>
        <taxon>Striga</taxon>
    </lineage>
</organism>
<evidence type="ECO:0000256" key="6">
    <source>
        <dbReference type="ARBA" id="ARBA00023157"/>
    </source>
</evidence>
<dbReference type="PROSITE" id="PS51257">
    <property type="entry name" value="PROKAR_LIPOPROTEIN"/>
    <property type="match status" value="1"/>
</dbReference>
<evidence type="ECO:0000256" key="1">
    <source>
        <dbReference type="ARBA" id="ARBA00004609"/>
    </source>
</evidence>
<dbReference type="CDD" id="cd00010">
    <property type="entry name" value="AAI_LTSS"/>
    <property type="match status" value="1"/>
</dbReference>
<keyword evidence="4" id="KW-0336">GPI-anchor</keyword>
<keyword evidence="13" id="KW-1185">Reference proteome</keyword>
<feature type="signal peptide" evidence="10">
    <location>
        <begin position="1"/>
        <end position="22"/>
    </location>
</feature>
<keyword evidence="5 10" id="KW-0732">Signal</keyword>
<dbReference type="InterPro" id="IPR043325">
    <property type="entry name" value="LTSS"/>
</dbReference>
<keyword evidence="9" id="KW-1133">Transmembrane helix</keyword>